<dbReference type="Pfam" id="PF00535">
    <property type="entry name" value="Glycos_transf_2"/>
    <property type="match status" value="1"/>
</dbReference>
<proteinExistence type="predicted"/>
<name>A0ABS6WLH6_9HYPH</name>
<keyword evidence="3" id="KW-1185">Reference proteome</keyword>
<dbReference type="PANTHER" id="PTHR43685:SF2">
    <property type="entry name" value="GLYCOSYLTRANSFERASE 2-LIKE DOMAIN-CONTAINING PROTEIN"/>
    <property type="match status" value="1"/>
</dbReference>
<evidence type="ECO:0000313" key="2">
    <source>
        <dbReference type="EMBL" id="MBW3096817.1"/>
    </source>
</evidence>
<dbReference type="InterPro" id="IPR050834">
    <property type="entry name" value="Glycosyltransf_2"/>
</dbReference>
<sequence>MKVSVIVPVYNRERYVGAALRSLVRQRDDADLDIIVVDDGSTDGTAQIIQQIMAEAACVRYVAQPNRGVTHARNAGLRLVPPEADLVTFLDSDDISTAGRFAQDLAHFKADPALDLTYGLMRLVDHIDDDQLAAAPGCEGITMRGVSLTTALFRQRAIAPLKGFDENFAQAEDLDFLLRLFERRPRYLLTDTVAILYRQHPDGMTKSAHEQMRRGVLQAVLRSAQRRKRDPSLGNIPPVFDMSALAGAPPKFDDC</sequence>
<evidence type="ECO:0000259" key="1">
    <source>
        <dbReference type="Pfam" id="PF00535"/>
    </source>
</evidence>
<gene>
    <name evidence="2" type="ORF">KY465_05950</name>
</gene>
<dbReference type="Proteomes" id="UP001430804">
    <property type="component" value="Unassembled WGS sequence"/>
</dbReference>
<comment type="caution">
    <text evidence="2">The sequence shown here is derived from an EMBL/GenBank/DDBJ whole genome shotgun (WGS) entry which is preliminary data.</text>
</comment>
<dbReference type="RefSeq" id="WP_219200682.1">
    <property type="nucleotide sequence ID" value="NZ_JAHWQX010000001.1"/>
</dbReference>
<protein>
    <submittedName>
        <fullName evidence="2">Glycosyltransferase family 2 protein</fullName>
    </submittedName>
</protein>
<accession>A0ABS6WLH6</accession>
<feature type="domain" description="Glycosyltransferase 2-like" evidence="1">
    <location>
        <begin position="4"/>
        <end position="113"/>
    </location>
</feature>
<dbReference type="PANTHER" id="PTHR43685">
    <property type="entry name" value="GLYCOSYLTRANSFERASE"/>
    <property type="match status" value="1"/>
</dbReference>
<dbReference type="EMBL" id="JAHWQX010000001">
    <property type="protein sequence ID" value="MBW3096817.1"/>
    <property type="molecule type" value="Genomic_DNA"/>
</dbReference>
<evidence type="ECO:0000313" key="3">
    <source>
        <dbReference type="Proteomes" id="UP001430804"/>
    </source>
</evidence>
<organism evidence="2 3">
    <name type="scientific">Pseudohoeflea coraliihabitans</name>
    <dbReference type="NCBI Taxonomy" id="2860393"/>
    <lineage>
        <taxon>Bacteria</taxon>
        <taxon>Pseudomonadati</taxon>
        <taxon>Pseudomonadota</taxon>
        <taxon>Alphaproteobacteria</taxon>
        <taxon>Hyphomicrobiales</taxon>
        <taxon>Rhizobiaceae</taxon>
        <taxon>Pseudohoeflea</taxon>
    </lineage>
</organism>
<dbReference type="CDD" id="cd00761">
    <property type="entry name" value="Glyco_tranf_GTA_type"/>
    <property type="match status" value="1"/>
</dbReference>
<dbReference type="InterPro" id="IPR001173">
    <property type="entry name" value="Glyco_trans_2-like"/>
</dbReference>
<reference evidence="2" key="1">
    <citation type="submission" date="2021-07" db="EMBL/GenBank/DDBJ databases">
        <title>Pseudohoeflea marina sp. nov. a polyhydroxyalcanoate-producing bacterium.</title>
        <authorList>
            <person name="Zheng W."/>
            <person name="Yu S."/>
            <person name="Huang Y."/>
        </authorList>
    </citation>
    <scope>NUCLEOTIDE SEQUENCE</scope>
    <source>
        <strain evidence="2">DP4N28-3</strain>
    </source>
</reference>